<dbReference type="EMBL" id="JAHWGI010000505">
    <property type="protein sequence ID" value="KAK3916267.1"/>
    <property type="molecule type" value="Genomic_DNA"/>
</dbReference>
<feature type="region of interest" description="Disordered" evidence="1">
    <location>
        <begin position="143"/>
        <end position="170"/>
    </location>
</feature>
<protein>
    <submittedName>
        <fullName evidence="2">Ribonucleoside-diphosphate reductase subunit alpha</fullName>
    </submittedName>
</protein>
<evidence type="ECO:0000313" key="2">
    <source>
        <dbReference type="EMBL" id="KAK3916267.1"/>
    </source>
</evidence>
<reference evidence="2" key="1">
    <citation type="submission" date="2021-07" db="EMBL/GenBank/DDBJ databases">
        <authorList>
            <person name="Catto M.A."/>
            <person name="Jacobson A."/>
            <person name="Kennedy G."/>
            <person name="Labadie P."/>
            <person name="Hunt B.G."/>
            <person name="Srinivasan R."/>
        </authorList>
    </citation>
    <scope>NUCLEOTIDE SEQUENCE</scope>
    <source>
        <strain evidence="2">PL_HMW_Pooled</strain>
        <tissue evidence="2">Head</tissue>
    </source>
</reference>
<dbReference type="PANTHER" id="PTHR33244:SF3">
    <property type="entry name" value="PEPTIDASE A2 DOMAIN-CONTAINING PROTEIN"/>
    <property type="match status" value="1"/>
</dbReference>
<evidence type="ECO:0000256" key="1">
    <source>
        <dbReference type="SAM" id="MobiDB-lite"/>
    </source>
</evidence>
<dbReference type="AlphaFoldDB" id="A0AAE1LFI4"/>
<dbReference type="PANTHER" id="PTHR33244">
    <property type="entry name" value="INTEGRASE CATALYTIC DOMAIN-CONTAINING PROTEIN-RELATED"/>
    <property type="match status" value="1"/>
</dbReference>
<sequence length="170" mass="19858">MLLNRNVRIKIPVPASHLKPSIPERIKQQLQEKQIKYQKYHDKTAQRRNVTFKTGDQVYTRSRVQHQWTPGQIVGKHPTPRSFEVLKPNGRLIRRNEAHLLPRKVTTRQTYPEILPSSNTPQIVNQQDIPEILQEVRNEDHHREIVIPNQGPAKTTRSGRVSKPVERLTL</sequence>
<gene>
    <name evidence="2" type="ORF">KUF71_006135</name>
</gene>
<organism evidence="2 3">
    <name type="scientific">Frankliniella fusca</name>
    <dbReference type="NCBI Taxonomy" id="407009"/>
    <lineage>
        <taxon>Eukaryota</taxon>
        <taxon>Metazoa</taxon>
        <taxon>Ecdysozoa</taxon>
        <taxon>Arthropoda</taxon>
        <taxon>Hexapoda</taxon>
        <taxon>Insecta</taxon>
        <taxon>Pterygota</taxon>
        <taxon>Neoptera</taxon>
        <taxon>Paraneoptera</taxon>
        <taxon>Thysanoptera</taxon>
        <taxon>Terebrantia</taxon>
        <taxon>Thripoidea</taxon>
        <taxon>Thripidae</taxon>
        <taxon>Frankliniella</taxon>
    </lineage>
</organism>
<reference evidence="2" key="2">
    <citation type="journal article" date="2023" name="BMC Genomics">
        <title>Pest status, molecular evolution, and epigenetic factors derived from the genome assembly of Frankliniella fusca, a thysanopteran phytovirus vector.</title>
        <authorList>
            <person name="Catto M.A."/>
            <person name="Labadie P.E."/>
            <person name="Jacobson A.L."/>
            <person name="Kennedy G.G."/>
            <person name="Srinivasan R."/>
            <person name="Hunt B.G."/>
        </authorList>
    </citation>
    <scope>NUCLEOTIDE SEQUENCE</scope>
    <source>
        <strain evidence="2">PL_HMW_Pooled</strain>
    </source>
</reference>
<proteinExistence type="predicted"/>
<keyword evidence="3" id="KW-1185">Reference proteome</keyword>
<comment type="caution">
    <text evidence="2">The sequence shown here is derived from an EMBL/GenBank/DDBJ whole genome shotgun (WGS) entry which is preliminary data.</text>
</comment>
<dbReference type="Proteomes" id="UP001219518">
    <property type="component" value="Unassembled WGS sequence"/>
</dbReference>
<name>A0AAE1LFI4_9NEOP</name>
<accession>A0AAE1LFI4</accession>
<evidence type="ECO:0000313" key="3">
    <source>
        <dbReference type="Proteomes" id="UP001219518"/>
    </source>
</evidence>